<sequence length="74" mass="8517">MTTQLNKESSVKTIDRVAVEIGEDVDWLLEIAIEMEPEDGVIWVFSLDDKDGVMAFTPYGIECLHDLIREHRRP</sequence>
<reference evidence="1" key="1">
    <citation type="submission" date="2020-09" db="EMBL/GenBank/DDBJ databases">
        <title>Genome seq and assembly of Devosia sp.</title>
        <authorList>
            <person name="Chhetri G."/>
        </authorList>
    </citation>
    <scope>NUCLEOTIDE SEQUENCE</scope>
    <source>
        <strain evidence="1">PTR5</strain>
    </source>
</reference>
<accession>A0A927ISW5</accession>
<evidence type="ECO:0000313" key="1">
    <source>
        <dbReference type="EMBL" id="MBD8065929.1"/>
    </source>
</evidence>
<name>A0A927ISW5_9HYPH</name>
<evidence type="ECO:0000313" key="2">
    <source>
        <dbReference type="Proteomes" id="UP000654108"/>
    </source>
</evidence>
<protein>
    <submittedName>
        <fullName evidence="1">Uncharacterized protein</fullName>
    </submittedName>
</protein>
<dbReference type="AlphaFoldDB" id="A0A927ISW5"/>
<dbReference type="RefSeq" id="WP_191775150.1">
    <property type="nucleotide sequence ID" value="NZ_JACYFU010000002.1"/>
</dbReference>
<organism evidence="1 2">
    <name type="scientific">Devosia oryzisoli</name>
    <dbReference type="NCBI Taxonomy" id="2774138"/>
    <lineage>
        <taxon>Bacteria</taxon>
        <taxon>Pseudomonadati</taxon>
        <taxon>Pseudomonadota</taxon>
        <taxon>Alphaproteobacteria</taxon>
        <taxon>Hyphomicrobiales</taxon>
        <taxon>Devosiaceae</taxon>
        <taxon>Devosia</taxon>
    </lineage>
</organism>
<dbReference type="EMBL" id="JACYFU010000002">
    <property type="protein sequence ID" value="MBD8065929.1"/>
    <property type="molecule type" value="Genomic_DNA"/>
</dbReference>
<gene>
    <name evidence="1" type="ORF">IC608_10625</name>
</gene>
<comment type="caution">
    <text evidence="1">The sequence shown here is derived from an EMBL/GenBank/DDBJ whole genome shotgun (WGS) entry which is preliminary data.</text>
</comment>
<dbReference type="Proteomes" id="UP000654108">
    <property type="component" value="Unassembled WGS sequence"/>
</dbReference>
<keyword evidence="2" id="KW-1185">Reference proteome</keyword>
<proteinExistence type="predicted"/>